<protein>
    <recommendedName>
        <fullName evidence="5">Secreted protein</fullName>
    </recommendedName>
</protein>
<name>A0ABR7DFC9_9CLOT</name>
<evidence type="ECO:0000256" key="1">
    <source>
        <dbReference type="SAM" id="Coils"/>
    </source>
</evidence>
<keyword evidence="2" id="KW-0812">Transmembrane</keyword>
<dbReference type="EMBL" id="JACOOO010000033">
    <property type="protein sequence ID" value="MBC5630058.1"/>
    <property type="molecule type" value="Genomic_DNA"/>
</dbReference>
<keyword evidence="2" id="KW-0472">Membrane</keyword>
<evidence type="ECO:0000313" key="4">
    <source>
        <dbReference type="Proteomes" id="UP000596929"/>
    </source>
</evidence>
<reference evidence="3 4" key="1">
    <citation type="submission" date="2020-08" db="EMBL/GenBank/DDBJ databases">
        <title>Genome public.</title>
        <authorList>
            <person name="Liu C."/>
            <person name="Sun Q."/>
        </authorList>
    </citation>
    <scope>NUCLEOTIDE SEQUENCE [LARGE SCALE GENOMIC DNA]</scope>
    <source>
        <strain evidence="3 4">NSJ-6</strain>
    </source>
</reference>
<feature type="coiled-coil region" evidence="1">
    <location>
        <begin position="56"/>
        <end position="83"/>
    </location>
</feature>
<keyword evidence="1" id="KW-0175">Coiled coil</keyword>
<proteinExistence type="predicted"/>
<keyword evidence="2" id="KW-1133">Transmembrane helix</keyword>
<organism evidence="3 4">
    <name type="scientific">Clostridium hominis</name>
    <dbReference type="NCBI Taxonomy" id="2763036"/>
    <lineage>
        <taxon>Bacteria</taxon>
        <taxon>Bacillati</taxon>
        <taxon>Bacillota</taxon>
        <taxon>Clostridia</taxon>
        <taxon>Eubacteriales</taxon>
        <taxon>Clostridiaceae</taxon>
        <taxon>Clostridium</taxon>
    </lineage>
</organism>
<keyword evidence="4" id="KW-1185">Reference proteome</keyword>
<dbReference type="RefSeq" id="WP_186860538.1">
    <property type="nucleotide sequence ID" value="NZ_JACOOO010000033.1"/>
</dbReference>
<comment type="caution">
    <text evidence="3">The sequence shown here is derived from an EMBL/GenBank/DDBJ whole genome shotgun (WGS) entry which is preliminary data.</text>
</comment>
<dbReference type="Proteomes" id="UP000596929">
    <property type="component" value="Unassembled WGS sequence"/>
</dbReference>
<evidence type="ECO:0000256" key="2">
    <source>
        <dbReference type="SAM" id="Phobius"/>
    </source>
</evidence>
<accession>A0ABR7DFC9</accession>
<evidence type="ECO:0000313" key="3">
    <source>
        <dbReference type="EMBL" id="MBC5630058.1"/>
    </source>
</evidence>
<gene>
    <name evidence="3" type="ORF">H8S20_14385</name>
</gene>
<sequence>MRKPSIFSRDYERIMRKRKRILVASISLSIVSMALIIVFISRYNFGKGESYLTAWMKDEENIEKEQEKEVLSKEKEMETAKLDNNIKILLNGNEFELNCSENNGKKVVNSVKNLESEKYCIDNYGEKVIILDKDQNIFLCDIEGNVIDLTLNEYVSPYGEVFKKDEILSTYNDYIWHSQVKFLNNNKIAYVSNLPYFGYGLSQFINVIDIYSKEHTTMWGLNGNNIILKENLDGGLEAVIDGNIKYVE</sequence>
<evidence type="ECO:0008006" key="5">
    <source>
        <dbReference type="Google" id="ProtNLM"/>
    </source>
</evidence>
<feature type="transmembrane region" description="Helical" evidence="2">
    <location>
        <begin position="21"/>
        <end position="40"/>
    </location>
</feature>